<evidence type="ECO:0000256" key="1">
    <source>
        <dbReference type="ARBA" id="ARBA00004177"/>
    </source>
</evidence>
<sequence length="226" mass="26166">MFAGLNSGNQGPPQNYDNRPELYEEVKLYRNAWEREKLDNMSDLFSILTTLQQLEKAYIRDCVTPKEYTAACSKLLVQYKSAIKLVQGHEDCPNIEAFIKKFKIDCHAALQRIKEDRPITFKDDKGNTSKCIADIVALFITLMDKVRLEMRAMDQLQPDLRDLMDTMNRLTLVPGDFEGKQKMQAWIDTFSTMSASDELDDDQARQLTHDLEVSYNAFNRLLHQDE</sequence>
<dbReference type="PANTHER" id="PTHR12937:SF0">
    <property type="entry name" value="VACUOLAR PROTEIN SORTING-ASSOCIATED PROTEIN 28 HOMOLOG"/>
    <property type="match status" value="1"/>
</dbReference>
<dbReference type="EMBL" id="LJIJ01000029">
    <property type="protein sequence ID" value="ODN05146.1"/>
    <property type="molecule type" value="Genomic_DNA"/>
</dbReference>
<dbReference type="SUPFAM" id="SSF140427">
    <property type="entry name" value="VPS28 C-terminal domain-like"/>
    <property type="match status" value="1"/>
</dbReference>
<dbReference type="InterPro" id="IPR038358">
    <property type="entry name" value="VPS28_N_sf"/>
</dbReference>
<name>A0A1D2NJK1_ORCCI</name>
<dbReference type="GO" id="GO:0044877">
    <property type="term" value="F:protein-containing complex binding"/>
    <property type="evidence" value="ECO:0007669"/>
    <property type="project" value="TreeGrafter"/>
</dbReference>
<evidence type="ECO:0000256" key="5">
    <source>
        <dbReference type="ARBA" id="ARBA00056039"/>
    </source>
</evidence>
<dbReference type="STRING" id="48709.A0A1D2NJK1"/>
<gene>
    <name evidence="11" type="ORF">Ocin01_01545</name>
</gene>
<dbReference type="OrthoDB" id="2671at2759"/>
<dbReference type="GO" id="GO:0000813">
    <property type="term" value="C:ESCRT I complex"/>
    <property type="evidence" value="ECO:0007669"/>
    <property type="project" value="UniProtKB-UniRule"/>
</dbReference>
<dbReference type="InterPro" id="IPR037202">
    <property type="entry name" value="ESCRT_assembly_dom"/>
</dbReference>
<keyword evidence="2 7" id="KW-0813">Transport</keyword>
<dbReference type="SUPFAM" id="SSF140111">
    <property type="entry name" value="Endosomal sorting complex assembly domain"/>
    <property type="match status" value="1"/>
</dbReference>
<dbReference type="Gene3D" id="1.20.1440.200">
    <property type="match status" value="1"/>
</dbReference>
<dbReference type="InterPro" id="IPR017898">
    <property type="entry name" value="VPS28_N"/>
</dbReference>
<comment type="similarity">
    <text evidence="7 8">Belongs to the VPS28 family.</text>
</comment>
<protein>
    <recommendedName>
        <fullName evidence="7">Vacuolar protein sorting-associated protein 28 homolog</fullName>
    </recommendedName>
</protein>
<evidence type="ECO:0000256" key="6">
    <source>
        <dbReference type="ARBA" id="ARBA00066174"/>
    </source>
</evidence>
<comment type="subunit">
    <text evidence="6">Component of the ESCRT-I complex (endosomal sorting complex required for transport I).</text>
</comment>
<evidence type="ECO:0000259" key="9">
    <source>
        <dbReference type="PROSITE" id="PS51310"/>
    </source>
</evidence>
<dbReference type="FunFam" id="1.20.1440.200:FF:000001">
    <property type="entry name" value="Vacuolar protein sorting-associated protein 28 homolog"/>
    <property type="match status" value="1"/>
</dbReference>
<accession>A0A1D2NJK1</accession>
<comment type="function">
    <text evidence="5">Component of the ESCRT-I complex, a regulator of vesicular trafficking process.</text>
</comment>
<evidence type="ECO:0000259" key="10">
    <source>
        <dbReference type="PROSITE" id="PS51313"/>
    </source>
</evidence>
<dbReference type="FunFam" id="1.20.120.1130:FF:000001">
    <property type="entry name" value="Vacuolar protein sorting-associated protein 28 homolog"/>
    <property type="match status" value="1"/>
</dbReference>
<dbReference type="PROSITE" id="PS51310">
    <property type="entry name" value="VPS28_C"/>
    <property type="match status" value="1"/>
</dbReference>
<evidence type="ECO:0000256" key="7">
    <source>
        <dbReference type="PIRNR" id="PIRNR017535"/>
    </source>
</evidence>
<keyword evidence="4 7" id="KW-0653">Protein transport</keyword>
<keyword evidence="3 7" id="KW-0967">Endosome</keyword>
<reference evidence="11 12" key="1">
    <citation type="journal article" date="2016" name="Genome Biol. Evol.">
        <title>Gene Family Evolution Reflects Adaptation to Soil Environmental Stressors in the Genome of the Collembolan Orchesella cincta.</title>
        <authorList>
            <person name="Faddeeva-Vakhrusheva A."/>
            <person name="Derks M.F."/>
            <person name="Anvar S.Y."/>
            <person name="Agamennone V."/>
            <person name="Suring W."/>
            <person name="Smit S."/>
            <person name="van Straalen N.M."/>
            <person name="Roelofs D."/>
        </authorList>
    </citation>
    <scope>NUCLEOTIDE SEQUENCE [LARGE SCALE GENOMIC DNA]</scope>
    <source>
        <tissue evidence="11">Mixed pool</tissue>
    </source>
</reference>
<dbReference type="Pfam" id="PF03997">
    <property type="entry name" value="VPS28"/>
    <property type="match status" value="1"/>
</dbReference>
<comment type="caution">
    <text evidence="11">The sequence shown here is derived from an EMBL/GenBank/DDBJ whole genome shotgun (WGS) entry which is preliminary data.</text>
</comment>
<dbReference type="Proteomes" id="UP000094527">
    <property type="component" value="Unassembled WGS sequence"/>
</dbReference>
<evidence type="ECO:0000256" key="3">
    <source>
        <dbReference type="ARBA" id="ARBA00022753"/>
    </source>
</evidence>
<dbReference type="Gene3D" id="1.20.120.1130">
    <property type="match status" value="1"/>
</dbReference>
<dbReference type="GO" id="GO:0043328">
    <property type="term" value="P:protein transport to vacuole involved in ubiquitin-dependent protein catabolic process via the multivesicular body sorting pathway"/>
    <property type="evidence" value="ECO:0007669"/>
    <property type="project" value="TreeGrafter"/>
</dbReference>
<dbReference type="InterPro" id="IPR017899">
    <property type="entry name" value="VPS28_C"/>
</dbReference>
<evidence type="ECO:0000313" key="11">
    <source>
        <dbReference type="EMBL" id="ODN05146.1"/>
    </source>
</evidence>
<organism evidence="11 12">
    <name type="scientific">Orchesella cincta</name>
    <name type="common">Springtail</name>
    <name type="synonym">Podura cincta</name>
    <dbReference type="NCBI Taxonomy" id="48709"/>
    <lineage>
        <taxon>Eukaryota</taxon>
        <taxon>Metazoa</taxon>
        <taxon>Ecdysozoa</taxon>
        <taxon>Arthropoda</taxon>
        <taxon>Hexapoda</taxon>
        <taxon>Collembola</taxon>
        <taxon>Entomobryomorpha</taxon>
        <taxon>Entomobryoidea</taxon>
        <taxon>Orchesellidae</taxon>
        <taxon>Orchesellinae</taxon>
        <taxon>Orchesella</taxon>
    </lineage>
</organism>
<dbReference type="InterPro" id="IPR037206">
    <property type="entry name" value="VPS28_C_sf"/>
</dbReference>
<evidence type="ECO:0000313" key="12">
    <source>
        <dbReference type="Proteomes" id="UP000094527"/>
    </source>
</evidence>
<comment type="subcellular location">
    <subcellularLocation>
        <location evidence="1">Endosome</location>
    </subcellularLocation>
</comment>
<comment type="function">
    <text evidence="7">Component of the ESCRT-I complex (endosomal sorting complex required for transport I), a regulator of vesicular trafficking process.</text>
</comment>
<dbReference type="PIRSF" id="PIRSF017535">
    <property type="entry name" value="VPS28"/>
    <property type="match status" value="1"/>
</dbReference>
<feature type="domain" description="VPS28 C-terminal" evidence="9">
    <location>
        <begin position="127"/>
        <end position="223"/>
    </location>
</feature>
<evidence type="ECO:0000256" key="8">
    <source>
        <dbReference type="PROSITE-ProRule" id="PRU00642"/>
    </source>
</evidence>
<dbReference type="AlphaFoldDB" id="A0A1D2NJK1"/>
<evidence type="ECO:0000256" key="4">
    <source>
        <dbReference type="ARBA" id="ARBA00022927"/>
    </source>
</evidence>
<proteinExistence type="inferred from homology"/>
<dbReference type="PANTHER" id="PTHR12937">
    <property type="entry name" value="VACUOLAR PROTEIN SORTING 28, ISOFORM 2 VPS28"/>
    <property type="match status" value="1"/>
</dbReference>
<dbReference type="OMA" id="CDEFPTV"/>
<dbReference type="InterPro" id="IPR007143">
    <property type="entry name" value="Vps28"/>
</dbReference>
<evidence type="ECO:0000256" key="2">
    <source>
        <dbReference type="ARBA" id="ARBA00022448"/>
    </source>
</evidence>
<dbReference type="PROSITE" id="PS51313">
    <property type="entry name" value="VPS28_N"/>
    <property type="match status" value="1"/>
</dbReference>
<feature type="domain" description="VPS28 N-terminal" evidence="10">
    <location>
        <begin position="15"/>
        <end position="123"/>
    </location>
</feature>
<keyword evidence="12" id="KW-1185">Reference proteome</keyword>